<dbReference type="EMBL" id="RBXP01000018">
    <property type="protein sequence ID" value="RKT50304.1"/>
    <property type="molecule type" value="Genomic_DNA"/>
</dbReference>
<gene>
    <name evidence="2" type="ORF">DFR40_2858</name>
</gene>
<evidence type="ECO:0000313" key="2">
    <source>
        <dbReference type="EMBL" id="RKT50304.1"/>
    </source>
</evidence>
<dbReference type="Proteomes" id="UP000270626">
    <property type="component" value="Unassembled WGS sequence"/>
</dbReference>
<feature type="region of interest" description="Disordered" evidence="1">
    <location>
        <begin position="74"/>
        <end position="99"/>
    </location>
</feature>
<reference evidence="2 3" key="1">
    <citation type="submission" date="2018-10" db="EMBL/GenBank/DDBJ databases">
        <title>Genomic Encyclopedia of Type Strains, Phase IV (KMG-IV): sequencing the most valuable type-strain genomes for metagenomic binning, comparative biology and taxonomic classification.</title>
        <authorList>
            <person name="Goeker M."/>
        </authorList>
    </citation>
    <scope>NUCLEOTIDE SEQUENCE [LARGE SCALE GENOMIC DNA]</scope>
    <source>
        <strain evidence="2 3">DSM 23841</strain>
    </source>
</reference>
<accession>A0A495VLS9</accession>
<keyword evidence="3" id="KW-1185">Reference proteome</keyword>
<dbReference type="OrthoDB" id="9181795at2"/>
<proteinExistence type="predicted"/>
<comment type="caution">
    <text evidence="2">The sequence shown here is derived from an EMBL/GenBank/DDBJ whole genome shotgun (WGS) entry which is preliminary data.</text>
</comment>
<evidence type="ECO:0000313" key="3">
    <source>
        <dbReference type="Proteomes" id="UP000270626"/>
    </source>
</evidence>
<protein>
    <submittedName>
        <fullName evidence="2">Uncharacterized protein</fullName>
    </submittedName>
</protein>
<name>A0A495VLS9_9RHOO</name>
<organism evidence="2 3">
    <name type="scientific">Azonexus fungiphilus</name>
    <dbReference type="NCBI Taxonomy" id="146940"/>
    <lineage>
        <taxon>Bacteria</taxon>
        <taxon>Pseudomonadati</taxon>
        <taxon>Pseudomonadota</taxon>
        <taxon>Betaproteobacteria</taxon>
        <taxon>Rhodocyclales</taxon>
        <taxon>Azonexaceae</taxon>
        <taxon>Azonexus</taxon>
    </lineage>
</organism>
<feature type="region of interest" description="Disordered" evidence="1">
    <location>
        <begin position="37"/>
        <end position="62"/>
    </location>
</feature>
<dbReference type="AlphaFoldDB" id="A0A495VLS9"/>
<dbReference type="RefSeq" id="WP_121459141.1">
    <property type="nucleotide sequence ID" value="NZ_RBXP01000018.1"/>
</dbReference>
<sequence>MRILALLPLLFGPHCLAEALSGRLFFTPEERRLIDQKAQADRPPGRLDGLVSGPDGQQTTWIDGKVRGGQAARLAVGDSPRQPLLPPGSLHIEAGPGRR</sequence>
<evidence type="ECO:0000256" key="1">
    <source>
        <dbReference type="SAM" id="MobiDB-lite"/>
    </source>
</evidence>